<keyword evidence="2" id="KW-1185">Reference proteome</keyword>
<name>A0A168I782_CORDF</name>
<evidence type="ECO:0000313" key="2">
    <source>
        <dbReference type="Proteomes" id="UP000076881"/>
    </source>
</evidence>
<gene>
    <name evidence="1" type="ORF">LEL_02346</name>
</gene>
<dbReference type="OrthoDB" id="4776522at2759"/>
<evidence type="ECO:0000313" key="1">
    <source>
        <dbReference type="EMBL" id="OAA78860.1"/>
    </source>
</evidence>
<comment type="caution">
    <text evidence="1">The sequence shown here is derived from an EMBL/GenBank/DDBJ whole genome shotgun (WGS) entry which is preliminary data.</text>
</comment>
<dbReference type="Proteomes" id="UP000076881">
    <property type="component" value="Unassembled WGS sequence"/>
</dbReference>
<dbReference type="EMBL" id="AZHF01000002">
    <property type="protein sequence ID" value="OAA78860.1"/>
    <property type="molecule type" value="Genomic_DNA"/>
</dbReference>
<dbReference type="AlphaFoldDB" id="A0A168I782"/>
<proteinExistence type="predicted"/>
<sequence length="331" mass="35982">MPLRKALKSLARPASLEVQCTHITMTRVYGPTHRCSACHQPGPFGWVYQCTQDKEGIIDDALAQGDLNCCDQVGLAMVGQANTPRSNVPESQDKFSFLDQISFEKMASYRPDQIATLLRQKEKGSTARKECLYRVCAHCRPTCADRAYISLDAVAKGQMPPTAITGFSFQTISGRPVTDARIAKSMGLRPVPAYTPDSSPRLSWLNSSMCLMDLLERQIACGGDLLAARDSLIGQTPCSVTEPTPTCAGTLTRSPPCNNLEDYSQLLPEENHPPVFVAPEPSFQCENSPLFDVSPALGMHARNDTDSSYTNMRLGAGSGFERGISDLIAAV</sequence>
<reference evidence="1 2" key="1">
    <citation type="journal article" date="2016" name="Genome Biol. Evol.">
        <title>Divergent and convergent evolution of fungal pathogenicity.</title>
        <authorList>
            <person name="Shang Y."/>
            <person name="Xiao G."/>
            <person name="Zheng P."/>
            <person name="Cen K."/>
            <person name="Zhan S."/>
            <person name="Wang C."/>
        </authorList>
    </citation>
    <scope>NUCLEOTIDE SEQUENCE [LARGE SCALE GENOMIC DNA]</scope>
    <source>
        <strain evidence="1 2">RCEF 1005</strain>
    </source>
</reference>
<accession>A0A168I782</accession>
<dbReference type="STRING" id="1081108.A0A168I782"/>
<protein>
    <submittedName>
        <fullName evidence="1">Uncharacterized protein</fullName>
    </submittedName>
</protein>
<organism evidence="1 2">
    <name type="scientific">Akanthomyces lecanii RCEF 1005</name>
    <dbReference type="NCBI Taxonomy" id="1081108"/>
    <lineage>
        <taxon>Eukaryota</taxon>
        <taxon>Fungi</taxon>
        <taxon>Dikarya</taxon>
        <taxon>Ascomycota</taxon>
        <taxon>Pezizomycotina</taxon>
        <taxon>Sordariomycetes</taxon>
        <taxon>Hypocreomycetidae</taxon>
        <taxon>Hypocreales</taxon>
        <taxon>Cordycipitaceae</taxon>
        <taxon>Akanthomyces</taxon>
        <taxon>Cordyceps confragosa</taxon>
    </lineage>
</organism>